<accession>W2XDQ6</accession>
<evidence type="ECO:0000313" key="2">
    <source>
        <dbReference type="Proteomes" id="UP000018958"/>
    </source>
</evidence>
<sequence length="109" mass="12762">MCTAPGQGHAALGWDGRNARGFARNYARQTQWKERPIAHKPACRSIHREKNKEATLLSEACREECEAERRERVRERAYDREEQAHIRTEDGKRVLKLLEMFAQRMADII</sequence>
<gene>
    <name evidence="1" type="ORF">F441_05334</name>
</gene>
<organism evidence="1 2">
    <name type="scientific">Phytophthora nicotianae CJ01A1</name>
    <dbReference type="NCBI Taxonomy" id="1317063"/>
    <lineage>
        <taxon>Eukaryota</taxon>
        <taxon>Sar</taxon>
        <taxon>Stramenopiles</taxon>
        <taxon>Oomycota</taxon>
        <taxon>Peronosporomycetes</taxon>
        <taxon>Peronosporales</taxon>
        <taxon>Peronosporaceae</taxon>
        <taxon>Phytophthora</taxon>
    </lineage>
</organism>
<reference evidence="1 2" key="1">
    <citation type="submission" date="2013-11" db="EMBL/GenBank/DDBJ databases">
        <title>The Genome Sequence of Phytophthora parasitica CJ01A1.</title>
        <authorList>
            <consortium name="The Broad Institute Genomics Platform"/>
            <person name="Russ C."/>
            <person name="Tyler B."/>
            <person name="Panabieres F."/>
            <person name="Shan W."/>
            <person name="Tripathy S."/>
            <person name="Grunwald N."/>
            <person name="Machado M."/>
            <person name="Johnson C.S."/>
            <person name="Walker B."/>
            <person name="Young S.K."/>
            <person name="Zeng Q."/>
            <person name="Gargeya S."/>
            <person name="Fitzgerald M."/>
            <person name="Haas B."/>
            <person name="Abouelleil A."/>
            <person name="Allen A.W."/>
            <person name="Alvarado L."/>
            <person name="Arachchi H.M."/>
            <person name="Berlin A.M."/>
            <person name="Chapman S.B."/>
            <person name="Gainer-Dewar J."/>
            <person name="Goldberg J."/>
            <person name="Griggs A."/>
            <person name="Gujja S."/>
            <person name="Hansen M."/>
            <person name="Howarth C."/>
            <person name="Imamovic A."/>
            <person name="Ireland A."/>
            <person name="Larimer J."/>
            <person name="McCowan C."/>
            <person name="Murphy C."/>
            <person name="Pearson M."/>
            <person name="Poon T.W."/>
            <person name="Priest M."/>
            <person name="Roberts A."/>
            <person name="Saif S."/>
            <person name="Shea T."/>
            <person name="Sisk P."/>
            <person name="Sykes S."/>
            <person name="Wortman J."/>
            <person name="Nusbaum C."/>
            <person name="Birren B."/>
        </authorList>
    </citation>
    <scope>NUCLEOTIDE SEQUENCE [LARGE SCALE GENOMIC DNA]</scope>
    <source>
        <strain evidence="1 2">CJ01A1</strain>
    </source>
</reference>
<comment type="caution">
    <text evidence="1">The sequence shown here is derived from an EMBL/GenBank/DDBJ whole genome shotgun (WGS) entry which is preliminary data.</text>
</comment>
<dbReference type="AlphaFoldDB" id="W2XDQ6"/>
<dbReference type="EMBL" id="ANIX01001141">
    <property type="protein sequence ID" value="ETP21025.1"/>
    <property type="molecule type" value="Genomic_DNA"/>
</dbReference>
<proteinExistence type="predicted"/>
<name>W2XDQ6_PHYNI</name>
<dbReference type="Proteomes" id="UP000018958">
    <property type="component" value="Unassembled WGS sequence"/>
</dbReference>
<evidence type="ECO:0000313" key="1">
    <source>
        <dbReference type="EMBL" id="ETP21025.1"/>
    </source>
</evidence>
<protein>
    <submittedName>
        <fullName evidence="1">Uncharacterized protein</fullName>
    </submittedName>
</protein>